<accession>A0A1Y6CRY9</accession>
<sequence>MASPGLTELNAVAAVAARRNFRAAARDLGVSASALSHAVAALEARLGVRLFNRTTRSVALTPAGEGFLARVEPALREIAEAMAEASEQRERPAGLLRINAAGLAAEQMLGPIVVAFLRRHSEMEIEIVSEGRLVDIVAEGFDAGVRLAETVPRDMIALPFGGLQRHVVVAAPSYLEGRRRPLGPADLREQVCIRFRLPGGALYRWEFAKRGEAFAVEVRGPLILDDQRLVLRAAIEGLGLAYVSEWSAREALADGRLATLLDEWTPPYEGLCLYYPSRRHLRAGLRAFTTFVRERNRPQR</sequence>
<dbReference type="PANTHER" id="PTHR30537:SF1">
    <property type="entry name" value="HTH-TYPE TRANSCRIPTIONAL REGULATOR PGRR"/>
    <property type="match status" value="1"/>
</dbReference>
<keyword evidence="2" id="KW-0805">Transcription regulation</keyword>
<dbReference type="GO" id="GO:0043565">
    <property type="term" value="F:sequence-specific DNA binding"/>
    <property type="evidence" value="ECO:0007669"/>
    <property type="project" value="TreeGrafter"/>
</dbReference>
<evidence type="ECO:0000259" key="5">
    <source>
        <dbReference type="PROSITE" id="PS50931"/>
    </source>
</evidence>
<dbReference type="InterPro" id="IPR036388">
    <property type="entry name" value="WH-like_DNA-bd_sf"/>
</dbReference>
<evidence type="ECO:0000256" key="3">
    <source>
        <dbReference type="ARBA" id="ARBA00023125"/>
    </source>
</evidence>
<protein>
    <submittedName>
        <fullName evidence="6">DNA-binding transcriptional regulator, LysR family</fullName>
    </submittedName>
</protein>
<dbReference type="EMBL" id="FWZX01000032">
    <property type="protein sequence ID" value="SMF73313.1"/>
    <property type="molecule type" value="Genomic_DNA"/>
</dbReference>
<dbReference type="PRINTS" id="PR00039">
    <property type="entry name" value="HTHLYSR"/>
</dbReference>
<evidence type="ECO:0000256" key="2">
    <source>
        <dbReference type="ARBA" id="ARBA00023015"/>
    </source>
</evidence>
<name>A0A1Y6CRY9_9PROT</name>
<dbReference type="Proteomes" id="UP000192917">
    <property type="component" value="Unassembled WGS sequence"/>
</dbReference>
<comment type="similarity">
    <text evidence="1">Belongs to the LysR transcriptional regulatory family.</text>
</comment>
<dbReference type="GO" id="GO:0006351">
    <property type="term" value="P:DNA-templated transcription"/>
    <property type="evidence" value="ECO:0007669"/>
    <property type="project" value="TreeGrafter"/>
</dbReference>
<dbReference type="GO" id="GO:0003700">
    <property type="term" value="F:DNA-binding transcription factor activity"/>
    <property type="evidence" value="ECO:0007669"/>
    <property type="project" value="InterPro"/>
</dbReference>
<evidence type="ECO:0000313" key="6">
    <source>
        <dbReference type="EMBL" id="SMF73313.1"/>
    </source>
</evidence>
<reference evidence="6 7" key="1">
    <citation type="submission" date="2017-04" db="EMBL/GenBank/DDBJ databases">
        <authorList>
            <person name="Afonso C.L."/>
            <person name="Miller P.J."/>
            <person name="Scott M.A."/>
            <person name="Spackman E."/>
            <person name="Goraichik I."/>
            <person name="Dimitrov K.M."/>
            <person name="Suarez D.L."/>
            <person name="Swayne D.E."/>
        </authorList>
    </citation>
    <scope>NUCLEOTIDE SEQUENCE [LARGE SCALE GENOMIC DNA]</scope>
    <source>
        <strain evidence="6 7">USBA 355</strain>
    </source>
</reference>
<keyword evidence="4" id="KW-0804">Transcription</keyword>
<dbReference type="SUPFAM" id="SSF53850">
    <property type="entry name" value="Periplasmic binding protein-like II"/>
    <property type="match status" value="1"/>
</dbReference>
<dbReference type="Pfam" id="PF03466">
    <property type="entry name" value="LysR_substrate"/>
    <property type="match status" value="1"/>
</dbReference>
<dbReference type="InterPro" id="IPR000847">
    <property type="entry name" value="LysR_HTH_N"/>
</dbReference>
<keyword evidence="3 6" id="KW-0238">DNA-binding</keyword>
<dbReference type="RefSeq" id="WP_085125727.1">
    <property type="nucleotide sequence ID" value="NZ_FWZX01000032.1"/>
</dbReference>
<keyword evidence="7" id="KW-1185">Reference proteome</keyword>
<feature type="domain" description="HTH lysR-type" evidence="5">
    <location>
        <begin position="4"/>
        <end position="61"/>
    </location>
</feature>
<organism evidence="6 7">
    <name type="scientific">Tistlia consotensis USBA 355</name>
    <dbReference type="NCBI Taxonomy" id="560819"/>
    <lineage>
        <taxon>Bacteria</taxon>
        <taxon>Pseudomonadati</taxon>
        <taxon>Pseudomonadota</taxon>
        <taxon>Alphaproteobacteria</taxon>
        <taxon>Rhodospirillales</taxon>
        <taxon>Rhodovibrionaceae</taxon>
        <taxon>Tistlia</taxon>
    </lineage>
</organism>
<dbReference type="Gene3D" id="1.10.10.10">
    <property type="entry name" value="Winged helix-like DNA-binding domain superfamily/Winged helix DNA-binding domain"/>
    <property type="match status" value="1"/>
</dbReference>
<dbReference type="PROSITE" id="PS50931">
    <property type="entry name" value="HTH_LYSR"/>
    <property type="match status" value="1"/>
</dbReference>
<dbReference type="STRING" id="560819.SAMN05428998_1325"/>
<dbReference type="FunFam" id="1.10.10.10:FF:000001">
    <property type="entry name" value="LysR family transcriptional regulator"/>
    <property type="match status" value="1"/>
</dbReference>
<dbReference type="InterPro" id="IPR005119">
    <property type="entry name" value="LysR_subst-bd"/>
</dbReference>
<dbReference type="SUPFAM" id="SSF46785">
    <property type="entry name" value="Winged helix' DNA-binding domain"/>
    <property type="match status" value="1"/>
</dbReference>
<dbReference type="InterPro" id="IPR036390">
    <property type="entry name" value="WH_DNA-bd_sf"/>
</dbReference>
<dbReference type="Pfam" id="PF00126">
    <property type="entry name" value="HTH_1"/>
    <property type="match status" value="1"/>
</dbReference>
<dbReference type="CDD" id="cd08474">
    <property type="entry name" value="PBP2_CrgA_like_5"/>
    <property type="match status" value="1"/>
</dbReference>
<dbReference type="InterPro" id="IPR058163">
    <property type="entry name" value="LysR-type_TF_proteobact-type"/>
</dbReference>
<evidence type="ECO:0000256" key="1">
    <source>
        <dbReference type="ARBA" id="ARBA00009437"/>
    </source>
</evidence>
<evidence type="ECO:0000313" key="7">
    <source>
        <dbReference type="Proteomes" id="UP000192917"/>
    </source>
</evidence>
<dbReference type="Gene3D" id="3.40.190.290">
    <property type="match status" value="1"/>
</dbReference>
<gene>
    <name evidence="6" type="ORF">SAMN05428998_1325</name>
</gene>
<dbReference type="PANTHER" id="PTHR30537">
    <property type="entry name" value="HTH-TYPE TRANSCRIPTIONAL REGULATOR"/>
    <property type="match status" value="1"/>
</dbReference>
<evidence type="ECO:0000256" key="4">
    <source>
        <dbReference type="ARBA" id="ARBA00023163"/>
    </source>
</evidence>
<dbReference type="AlphaFoldDB" id="A0A1Y6CRY9"/>
<proteinExistence type="inferred from homology"/>